<name>A0A2S2NBY7_SCHGA</name>
<accession>A0A2S2NBY7</accession>
<feature type="compositionally biased region" description="Low complexity" evidence="1">
    <location>
        <begin position="188"/>
        <end position="202"/>
    </location>
</feature>
<feature type="compositionally biased region" description="Basic and acidic residues" evidence="1">
    <location>
        <begin position="174"/>
        <end position="187"/>
    </location>
</feature>
<reference evidence="2" key="1">
    <citation type="submission" date="2018-04" db="EMBL/GenBank/DDBJ databases">
        <title>Transcriptome of Schizaphis graminum biotype I.</title>
        <authorList>
            <person name="Scully E.D."/>
            <person name="Geib S.M."/>
            <person name="Palmer N.A."/>
            <person name="Koch K."/>
            <person name="Bradshaw J."/>
            <person name="Heng-Moss T."/>
            <person name="Sarath G."/>
        </authorList>
    </citation>
    <scope>NUCLEOTIDE SEQUENCE</scope>
</reference>
<dbReference type="AlphaFoldDB" id="A0A2S2NBY7"/>
<dbReference type="EMBL" id="GGMR01002112">
    <property type="protein sequence ID" value="MBY14731.1"/>
    <property type="molecule type" value="Transcribed_RNA"/>
</dbReference>
<sequence>MSNVFITFKIRYEKELIECKIKAPTDISGFIETLKNELQLEETDELVILCPTPDGKIMELQSDDDIECLKQTKLSYNAVTKEVYCNVELVVTIIHKLPNDTSAQFMILSNKIDNLASKIDKLSYEFIRKIDEDKTSTFSTIRSILAEHFQTDSGNKLKNSLGEGDIKELKPNVDVRQKKTKKDKEKLSSTTTPTNNNLSNMSDNLKSDTPKSAPRPISKDIDVLLEMLVADGFTNTIQNIIVLKRFDNDYEKAKNYLKSSVA</sequence>
<feature type="region of interest" description="Disordered" evidence="1">
    <location>
        <begin position="174"/>
        <end position="216"/>
    </location>
</feature>
<evidence type="ECO:0000313" key="2">
    <source>
        <dbReference type="EMBL" id="MBY14731.1"/>
    </source>
</evidence>
<evidence type="ECO:0000256" key="1">
    <source>
        <dbReference type="SAM" id="MobiDB-lite"/>
    </source>
</evidence>
<gene>
    <name evidence="2" type="ORF">g.126636</name>
</gene>
<organism evidence="2">
    <name type="scientific">Schizaphis graminum</name>
    <name type="common">Green bug aphid</name>
    <dbReference type="NCBI Taxonomy" id="13262"/>
    <lineage>
        <taxon>Eukaryota</taxon>
        <taxon>Metazoa</taxon>
        <taxon>Ecdysozoa</taxon>
        <taxon>Arthropoda</taxon>
        <taxon>Hexapoda</taxon>
        <taxon>Insecta</taxon>
        <taxon>Pterygota</taxon>
        <taxon>Neoptera</taxon>
        <taxon>Paraneoptera</taxon>
        <taxon>Hemiptera</taxon>
        <taxon>Sternorrhyncha</taxon>
        <taxon>Aphidomorpha</taxon>
        <taxon>Aphidoidea</taxon>
        <taxon>Aphididae</taxon>
        <taxon>Aphidini</taxon>
        <taxon>Schizaphis</taxon>
    </lineage>
</organism>
<protein>
    <submittedName>
        <fullName evidence="2">Uncharacterized protein</fullName>
    </submittedName>
</protein>
<proteinExistence type="predicted"/>